<dbReference type="SUPFAM" id="SSF55008">
    <property type="entry name" value="HMA, heavy metal-associated domain"/>
    <property type="match status" value="1"/>
</dbReference>
<sequence length="375" mass="40667">MLPDVAHYDRSAAAQLLARVLADVDLQPDRWFPASPYRVEPELTPLTPAPGSHLTRAQLSYLESGMRPCPPELVTSATHRVMWHDTDGVLNVAHCGPGGFGPIVPIAARETVLVLRRALADAVVDELDAAEIAVMTATTTDRDPVEILSVGLETTARALVQHAYLADRTRYRTPGEFARGLRDSGLFAVVANTWFWGLQSSTFRRGMIPVAPADGTTRYTAETTRMLRAMKDAVIASPDPEDAGLLRQYGSLTEQPRCLANMPATVDGRRVTLLPGVVDTFVETFARLVDGVEITSDQEVAMSSPAGEVFEVPDMTCSHCTSTITKVLQSNGVTVSEIDLDTKRVVAAFPSADVRERCFDAIRDRGYTVITAVAS</sequence>
<evidence type="ECO:0000259" key="2">
    <source>
        <dbReference type="Pfam" id="PF00403"/>
    </source>
</evidence>
<comment type="caution">
    <text evidence="3">The sequence shown here is derived from an EMBL/GenBank/DDBJ whole genome shotgun (WGS) entry which is preliminary data.</text>
</comment>
<dbReference type="EMBL" id="BAAAHK010000003">
    <property type="protein sequence ID" value="GAA0928653.1"/>
    <property type="molecule type" value="Genomic_DNA"/>
</dbReference>
<organism evidence="3 4">
    <name type="scientific">Kribbella koreensis</name>
    <dbReference type="NCBI Taxonomy" id="57909"/>
    <lineage>
        <taxon>Bacteria</taxon>
        <taxon>Bacillati</taxon>
        <taxon>Actinomycetota</taxon>
        <taxon>Actinomycetes</taxon>
        <taxon>Propionibacteriales</taxon>
        <taxon>Kribbellaceae</taxon>
        <taxon>Kribbella</taxon>
    </lineage>
</organism>
<accession>A0ABP3ZZ99</accession>
<dbReference type="InterPro" id="IPR036163">
    <property type="entry name" value="HMA_dom_sf"/>
</dbReference>
<protein>
    <recommendedName>
        <fullName evidence="2">HMA domain-containing protein</fullName>
    </recommendedName>
</protein>
<dbReference type="Gene3D" id="3.30.70.100">
    <property type="match status" value="1"/>
</dbReference>
<dbReference type="Proteomes" id="UP001500542">
    <property type="component" value="Unassembled WGS sequence"/>
</dbReference>
<dbReference type="InterPro" id="IPR006121">
    <property type="entry name" value="HMA_dom"/>
</dbReference>
<feature type="domain" description="HMA" evidence="2">
    <location>
        <begin position="309"/>
        <end position="346"/>
    </location>
</feature>
<keyword evidence="1" id="KW-0479">Metal-binding</keyword>
<dbReference type="Pfam" id="PF00403">
    <property type="entry name" value="HMA"/>
    <property type="match status" value="1"/>
</dbReference>
<dbReference type="CDD" id="cd00371">
    <property type="entry name" value="HMA"/>
    <property type="match status" value="1"/>
</dbReference>
<evidence type="ECO:0000313" key="4">
    <source>
        <dbReference type="Proteomes" id="UP001500542"/>
    </source>
</evidence>
<name>A0ABP3ZZ99_9ACTN</name>
<evidence type="ECO:0000256" key="1">
    <source>
        <dbReference type="ARBA" id="ARBA00022723"/>
    </source>
</evidence>
<keyword evidence="4" id="KW-1185">Reference proteome</keyword>
<reference evidence="4" key="1">
    <citation type="journal article" date="2019" name="Int. J. Syst. Evol. Microbiol.">
        <title>The Global Catalogue of Microorganisms (GCM) 10K type strain sequencing project: providing services to taxonomists for standard genome sequencing and annotation.</title>
        <authorList>
            <consortium name="The Broad Institute Genomics Platform"/>
            <consortium name="The Broad Institute Genome Sequencing Center for Infectious Disease"/>
            <person name="Wu L."/>
            <person name="Ma J."/>
        </authorList>
    </citation>
    <scope>NUCLEOTIDE SEQUENCE [LARGE SCALE GENOMIC DNA]</scope>
    <source>
        <strain evidence="4">JCM 10977</strain>
    </source>
</reference>
<evidence type="ECO:0000313" key="3">
    <source>
        <dbReference type="EMBL" id="GAA0928653.1"/>
    </source>
</evidence>
<dbReference type="RefSeq" id="WP_343965313.1">
    <property type="nucleotide sequence ID" value="NZ_BAAAHK010000003.1"/>
</dbReference>
<proteinExistence type="predicted"/>
<gene>
    <name evidence="3" type="ORF">GCM10009554_10400</name>
</gene>
<dbReference type="InterPro" id="IPR017969">
    <property type="entry name" value="Heavy-metal-associated_CS"/>
</dbReference>
<dbReference type="PROSITE" id="PS01047">
    <property type="entry name" value="HMA_1"/>
    <property type="match status" value="1"/>
</dbReference>